<name>A0A497EXN2_9CREN</name>
<dbReference type="Proteomes" id="UP000269499">
    <property type="component" value="Unassembled WGS sequence"/>
</dbReference>
<reference evidence="2 3" key="1">
    <citation type="submission" date="2018-06" db="EMBL/GenBank/DDBJ databases">
        <title>Extensive metabolic versatility and redundancy in microbially diverse, dynamic hydrothermal sediments.</title>
        <authorList>
            <person name="Dombrowski N."/>
            <person name="Teske A."/>
            <person name="Baker B.J."/>
        </authorList>
    </citation>
    <scope>NUCLEOTIDE SEQUENCE [LARGE SCALE GENOMIC DNA]</scope>
    <source>
        <strain evidence="2">B20_G2</strain>
    </source>
</reference>
<evidence type="ECO:0000256" key="1">
    <source>
        <dbReference type="ARBA" id="ARBA00009350"/>
    </source>
</evidence>
<dbReference type="InterPro" id="IPR013324">
    <property type="entry name" value="RNA_pol_sigma_r3/r4-like"/>
</dbReference>
<comment type="caution">
    <text evidence="2">The sequence shown here is derived from an EMBL/GenBank/DDBJ whole genome shotgun (WGS) entry which is preliminary data.</text>
</comment>
<proteinExistence type="inferred from homology"/>
<sequence>MRRTGPWRWRWRRGGPGRPPKPRLIGVHPRAMMFIPFDEFRIPIQGEPIRLTPDEVEAMRLVYVEKLTQEEAAKRMGLSRGSLWRCLETGRRKLVRAIVEGRPIILSHQ</sequence>
<gene>
    <name evidence="2" type="ORF">DRJ26_05240</name>
</gene>
<dbReference type="PANTHER" id="PTHR37478:SF2">
    <property type="entry name" value="UPF0251 PROTEIN TK0562"/>
    <property type="match status" value="1"/>
</dbReference>
<protein>
    <submittedName>
        <fullName evidence="2">Uncharacterized protein</fullName>
    </submittedName>
</protein>
<dbReference type="SUPFAM" id="SSF88659">
    <property type="entry name" value="Sigma3 and sigma4 domains of RNA polymerase sigma factors"/>
    <property type="match status" value="1"/>
</dbReference>
<comment type="similarity">
    <text evidence="1">Belongs to the UPF0251 family.</text>
</comment>
<evidence type="ECO:0000313" key="2">
    <source>
        <dbReference type="EMBL" id="RLE51947.1"/>
    </source>
</evidence>
<accession>A0A497EXN2</accession>
<dbReference type="AlphaFoldDB" id="A0A497EXN2"/>
<dbReference type="PANTHER" id="PTHR37478">
    <property type="match status" value="1"/>
</dbReference>
<evidence type="ECO:0000313" key="3">
    <source>
        <dbReference type="Proteomes" id="UP000269499"/>
    </source>
</evidence>
<dbReference type="EMBL" id="QMRA01000141">
    <property type="protein sequence ID" value="RLE51947.1"/>
    <property type="molecule type" value="Genomic_DNA"/>
</dbReference>
<dbReference type="Pfam" id="PF02001">
    <property type="entry name" value="DUF134"/>
    <property type="match status" value="1"/>
</dbReference>
<dbReference type="Gene3D" id="1.10.10.10">
    <property type="entry name" value="Winged helix-like DNA-binding domain superfamily/Winged helix DNA-binding domain"/>
    <property type="match status" value="1"/>
</dbReference>
<dbReference type="InterPro" id="IPR036388">
    <property type="entry name" value="WH-like_DNA-bd_sf"/>
</dbReference>
<organism evidence="2 3">
    <name type="scientific">Thermoproteota archaeon</name>
    <dbReference type="NCBI Taxonomy" id="2056631"/>
    <lineage>
        <taxon>Archaea</taxon>
        <taxon>Thermoproteota</taxon>
    </lineage>
</organism>
<dbReference type="InterPro" id="IPR002852">
    <property type="entry name" value="UPF0251"/>
</dbReference>